<dbReference type="NCBIfam" id="NF038281">
    <property type="entry name" value="IS200_TnpB"/>
    <property type="match status" value="1"/>
</dbReference>
<organism evidence="11 12">
    <name type="scientific">Methanohalobium evestigatum (strain ATCC BAA-1072 / DSM 3721 / NBRC 107634 / OCM 161 / Z-7303)</name>
    <dbReference type="NCBI Taxonomy" id="644295"/>
    <lineage>
        <taxon>Archaea</taxon>
        <taxon>Methanobacteriati</taxon>
        <taxon>Methanobacteriota</taxon>
        <taxon>Stenosarchaea group</taxon>
        <taxon>Methanomicrobia</taxon>
        <taxon>Methanosarcinales</taxon>
        <taxon>Methanosarcinaceae</taxon>
        <taxon>Methanohalobium</taxon>
    </lineage>
</organism>
<keyword evidence="3" id="KW-0815">Transposition</keyword>
<proteinExistence type="inferred from homology"/>
<dbReference type="InterPro" id="IPR010095">
    <property type="entry name" value="Cas12f1-like_TNB"/>
</dbReference>
<dbReference type="KEGG" id="mev:Metev_0677"/>
<dbReference type="GO" id="GO:0032196">
    <property type="term" value="P:transposition"/>
    <property type="evidence" value="ECO:0007669"/>
    <property type="project" value="UniProtKB-KW"/>
</dbReference>
<dbReference type="HOGENOM" id="CLU_032903_0_0_2"/>
<dbReference type="InterPro" id="IPR001959">
    <property type="entry name" value="Transposase"/>
</dbReference>
<dbReference type="PANTHER" id="PTHR30405:SF11">
    <property type="entry name" value="RNA-GUIDED DNA ENDONUCLEASE RV2885C-RELATED"/>
    <property type="match status" value="1"/>
</dbReference>
<gene>
    <name evidence="11" type="ordered locus">Metev_0677</name>
</gene>
<name>D7E6V7_METEZ</name>
<keyword evidence="5" id="KW-0862">Zinc</keyword>
<evidence type="ECO:0000259" key="9">
    <source>
        <dbReference type="Pfam" id="PF07282"/>
    </source>
</evidence>
<dbReference type="EMBL" id="CP002069">
    <property type="protein sequence ID" value="ADI73581.1"/>
    <property type="molecule type" value="Genomic_DNA"/>
</dbReference>
<evidence type="ECO:0000313" key="11">
    <source>
        <dbReference type="EMBL" id="ADI73581.1"/>
    </source>
</evidence>
<reference evidence="11 12" key="1">
    <citation type="submission" date="2010-06" db="EMBL/GenBank/DDBJ databases">
        <title>Complete sequence chromosome of Methanohalobium evestigatum Z-7303.</title>
        <authorList>
            <consortium name="US DOE Joint Genome Institute"/>
            <person name="Lucas S."/>
            <person name="Copeland A."/>
            <person name="Lapidus A."/>
            <person name="Cheng J.-F."/>
            <person name="Bruce D."/>
            <person name="Goodwin L."/>
            <person name="Pitluck S."/>
            <person name="Saunders E."/>
            <person name="Detter J.C."/>
            <person name="Han C."/>
            <person name="Tapia R."/>
            <person name="Land M."/>
            <person name="Hauser L."/>
            <person name="Kyrpides N."/>
            <person name="Mikhailova N."/>
            <person name="Sieprawska-Lupa M."/>
            <person name="Whitman W.B."/>
            <person name="Anderson I."/>
            <person name="Woyke T."/>
        </authorList>
    </citation>
    <scope>NUCLEOTIDE SEQUENCE [LARGE SCALE GENOMIC DNA]</scope>
    <source>
        <strain evidence="12">ATCC BAA-1072 / DSM 3721 / NBRC 107634 / OCM 161 / Z-7303</strain>
    </source>
</reference>
<comment type="similarity">
    <text evidence="1">In the C-terminal section; belongs to the transposase 35 family.</text>
</comment>
<feature type="domain" description="Cas12f1-like TNB" evidence="9">
    <location>
        <begin position="298"/>
        <end position="365"/>
    </location>
</feature>
<keyword evidence="12" id="KW-1185">Reference proteome</keyword>
<dbReference type="NCBIfam" id="NF040570">
    <property type="entry name" value="guided_TnpB"/>
    <property type="match status" value="1"/>
</dbReference>
<evidence type="ECO:0000256" key="6">
    <source>
        <dbReference type="ARBA" id="ARBA00023125"/>
    </source>
</evidence>
<dbReference type="InterPro" id="IPR021027">
    <property type="entry name" value="Transposase_put_HTH"/>
</dbReference>
<dbReference type="GO" id="GO:0003677">
    <property type="term" value="F:DNA binding"/>
    <property type="evidence" value="ECO:0007669"/>
    <property type="project" value="UniProtKB-KW"/>
</dbReference>
<comment type="similarity">
    <text evidence="2">In the N-terminal section; belongs to the transposase 2 family.</text>
</comment>
<dbReference type="InterPro" id="IPR051399">
    <property type="entry name" value="RNA-guided_DNA_endo/Transpos"/>
</dbReference>
<evidence type="ECO:0000256" key="1">
    <source>
        <dbReference type="ARBA" id="ARBA00008761"/>
    </source>
</evidence>
<evidence type="ECO:0000256" key="3">
    <source>
        <dbReference type="ARBA" id="ARBA00022578"/>
    </source>
</evidence>
<keyword evidence="6" id="KW-0238">DNA-binding</keyword>
<sequence length="383" mass="44793">MLNHNNYGMLKAYKYRMYPNQIQQELIAKHIGACRFIYNWALENKIKSYEQDGKAISRFELNKQIRVLKEDHEWLKEINSQSLQGATLNLENAFTKFFREKSGFPKFKSKKNPVQSFSVPQYYKVDFGNNKVYIPKIGWIKTRLHRSFDGKQRTATITRTPTGKYYISILVDDDKQLPQKQTFYEVNTVGVDVGIKDFAVTSDGEKIDNPRYLKNSIERLKVLQKRLSRKKKGSNNYRKLKHQIAKYHEKIANQREDFQHKLSSRLISENQAVALECLNVKGLLKNHNLAQHITDASWSSFVQKLEYKAEWYGKNIIKIGRFDPSSKICHVCGYYHQDLELKDREWECPDCKTIHDRDINASVNIKKFALDKQNLIGINSPSG</sequence>
<dbReference type="Proteomes" id="UP000000391">
    <property type="component" value="Chromosome"/>
</dbReference>
<dbReference type="NCBIfam" id="TIGR01766">
    <property type="entry name" value="IS200/IS605 family accessory protein TnpB-like domain"/>
    <property type="match status" value="1"/>
</dbReference>
<dbReference type="STRING" id="644295.Metev_0677"/>
<dbReference type="Pfam" id="PF07282">
    <property type="entry name" value="Cas12f1-like_TNB"/>
    <property type="match status" value="1"/>
</dbReference>
<evidence type="ECO:0000256" key="5">
    <source>
        <dbReference type="ARBA" id="ARBA00022833"/>
    </source>
</evidence>
<dbReference type="GO" id="GO:0006310">
    <property type="term" value="P:DNA recombination"/>
    <property type="evidence" value="ECO:0007669"/>
    <property type="project" value="UniProtKB-KW"/>
</dbReference>
<evidence type="ECO:0000259" key="10">
    <source>
        <dbReference type="Pfam" id="PF12323"/>
    </source>
</evidence>
<evidence type="ECO:0000256" key="4">
    <source>
        <dbReference type="ARBA" id="ARBA00022723"/>
    </source>
</evidence>
<keyword evidence="7" id="KW-0233">DNA recombination</keyword>
<accession>D7E6V7</accession>
<dbReference type="InterPro" id="IPR053522">
    <property type="entry name" value="RNA-guided_endonuclease_TnpB"/>
</dbReference>
<dbReference type="Pfam" id="PF01385">
    <property type="entry name" value="OrfB_IS605"/>
    <property type="match status" value="1"/>
</dbReference>
<protein>
    <submittedName>
        <fullName evidence="11">Transposase, IS605 OrfB family</fullName>
    </submittedName>
</protein>
<dbReference type="AlphaFoldDB" id="D7E6V7"/>
<dbReference type="PANTHER" id="PTHR30405">
    <property type="entry name" value="TRANSPOSASE"/>
    <property type="match status" value="1"/>
</dbReference>
<evidence type="ECO:0000313" key="12">
    <source>
        <dbReference type="Proteomes" id="UP000000391"/>
    </source>
</evidence>
<keyword evidence="4" id="KW-0479">Metal-binding</keyword>
<evidence type="ECO:0000256" key="2">
    <source>
        <dbReference type="ARBA" id="ARBA00011044"/>
    </source>
</evidence>
<evidence type="ECO:0000259" key="8">
    <source>
        <dbReference type="Pfam" id="PF01385"/>
    </source>
</evidence>
<feature type="domain" description="Transposase putative helix-turn-helix" evidence="10">
    <location>
        <begin position="9"/>
        <end position="54"/>
    </location>
</feature>
<evidence type="ECO:0000256" key="7">
    <source>
        <dbReference type="ARBA" id="ARBA00023172"/>
    </source>
</evidence>
<dbReference type="Pfam" id="PF12323">
    <property type="entry name" value="HTH_OrfB_IS605"/>
    <property type="match status" value="1"/>
</dbReference>
<feature type="domain" description="Probable transposase IS891/IS1136/IS1341" evidence="8">
    <location>
        <begin position="183"/>
        <end position="286"/>
    </location>
</feature>
<dbReference type="GO" id="GO:0046872">
    <property type="term" value="F:metal ion binding"/>
    <property type="evidence" value="ECO:0007669"/>
    <property type="project" value="UniProtKB-KW"/>
</dbReference>